<evidence type="ECO:0000313" key="9">
    <source>
        <dbReference type="Proteomes" id="UP000002036"/>
    </source>
</evidence>
<dbReference type="SUPFAM" id="SSF53474">
    <property type="entry name" value="alpha/beta-Hydrolases"/>
    <property type="match status" value="1"/>
</dbReference>
<organism evidence="8 9">
    <name type="scientific">Lachancea thermotolerans (strain ATCC 56472 / CBS 6340 / NRRL Y-8284)</name>
    <name type="common">Yeast</name>
    <name type="synonym">Kluyveromyces thermotolerans</name>
    <dbReference type="NCBI Taxonomy" id="559295"/>
    <lineage>
        <taxon>Eukaryota</taxon>
        <taxon>Fungi</taxon>
        <taxon>Dikarya</taxon>
        <taxon>Ascomycota</taxon>
        <taxon>Saccharomycotina</taxon>
        <taxon>Saccharomycetes</taxon>
        <taxon>Saccharomycetales</taxon>
        <taxon>Saccharomycetaceae</taxon>
        <taxon>Lachancea</taxon>
    </lineage>
</organism>
<feature type="region of interest" description="Disordered" evidence="6">
    <location>
        <begin position="119"/>
        <end position="146"/>
    </location>
</feature>
<feature type="compositionally biased region" description="Basic and acidic residues" evidence="6">
    <location>
        <begin position="895"/>
        <end position="910"/>
    </location>
</feature>
<dbReference type="OrthoDB" id="277931at2759"/>
<evidence type="ECO:0000256" key="5">
    <source>
        <dbReference type="ARBA" id="ARBA00023136"/>
    </source>
</evidence>
<accession>C5DNN9</accession>
<dbReference type="AlphaFoldDB" id="C5DNN9"/>
<dbReference type="InParanoid" id="C5DNN9"/>
<dbReference type="ESTHER" id="lactc-c5dnn9">
    <property type="family name" value="Duf_726"/>
</dbReference>
<dbReference type="OMA" id="KEVGWEV"/>
<feature type="compositionally biased region" description="Basic and acidic residues" evidence="6">
    <location>
        <begin position="324"/>
        <end position="333"/>
    </location>
</feature>
<proteinExistence type="inferred from homology"/>
<protein>
    <submittedName>
        <fullName evidence="8">KLTH0G18656p</fullName>
    </submittedName>
</protein>
<dbReference type="HOGENOM" id="CLU_001695_2_1_1"/>
<feature type="transmembrane region" description="Helical" evidence="7">
    <location>
        <begin position="489"/>
        <end position="509"/>
    </location>
</feature>
<feature type="region of interest" description="Disordered" evidence="6">
    <location>
        <begin position="17"/>
        <end position="99"/>
    </location>
</feature>
<comment type="subcellular location">
    <subcellularLocation>
        <location evidence="1">Membrane</location>
        <topology evidence="1">Multi-pass membrane protein</topology>
    </subcellularLocation>
</comment>
<dbReference type="PANTHER" id="PTHR17920:SF3">
    <property type="entry name" value="TRANSMEMBRANE AND COILED-COIL DOMAIN-CONTAINING PROTEIN 4"/>
    <property type="match status" value="1"/>
</dbReference>
<evidence type="ECO:0000313" key="8">
    <source>
        <dbReference type="EMBL" id="CAR25400.1"/>
    </source>
</evidence>
<dbReference type="GO" id="GO:0016020">
    <property type="term" value="C:membrane"/>
    <property type="evidence" value="ECO:0007669"/>
    <property type="project" value="UniProtKB-SubCell"/>
</dbReference>
<sequence length="957" mass="106044">MGNESDDEFAAGLRELKITKRNARAKDAKDRAADVNASSTPAKEPRAENMEAEGAREALKSTENPREQNAPPLLAQDQAADVNARDEESNSDSSQDWAAVPAISSYDLYNNSGELAIKAECSPGPQRDAQRPSAPTAAGQQSPQKRMSTFGYTKVADEGQAQRSQVTNKKTEFLFNHKLLNESNRSLNGAGPRNDSFDEFEDPEESTNELNPENQLSFTKNLLSDKEKFAYVGSVSVLADELCTRLALICLCTNLTGRKKLAQNLQKLQKDMGQWKSTILHRLYEHMDISPEEIRMVEGLTSHGVALEDLCKCLKVSQVVENPWEQKSEKKPQTPDLQETDVNNPPPSKILQPIDLTKEAKLKIDVAWTILCDLFLLLLADTNYDARSRTLLIKFAEVMKISHTEVCEFERRIIDALDMEQSTEEQVWNEDEHMKTRRKKNKRRKLYYVGLATLGGSVVLGLSGGLLAPVIGAGIAAGLSTAGITGATGFLTGVGGTAIVATTSTAIGAKIGTQAMSKRMGSVRTFEFSPLHNNRRVNLIVSVSGWMTGNEDDVRLPFSTVDPVEGDLYSLHWEPEMLKSTGQTINILASEIFTQTLQQILGATILTAFMSAIQMPMMLSKLGYIIDNPWNVSLDRAWAAGLILADTLISRNLGQRPVTLIGFSLGARVIYSCLIELCKRNAAGLVENVFIFGSPVVFNKEELVMVRSVVSGRFVSGYSEKDWILCYLFRATGGGFKSVLGISPINGIEGIESFNCTKLVEGHMAYRKNMPKLLKKMGLSVLSEEFVDIEEAADPEQVQRQRKMIHEIDEAQKKMSSRKKRNSWVPKWMKPKKAKWQEMCEETAMNYETSTEKDSGEIIERSRHREKTDEALINTSALMKELNNIKRALAADPEAASKHDKNPSCTRDGDDTAPIESRGGENKLQLLSAGTIVLPEDEVSYQKKKSEPVSFAFSDDF</sequence>
<dbReference type="Pfam" id="PF05277">
    <property type="entry name" value="DUF726"/>
    <property type="match status" value="1"/>
</dbReference>
<dbReference type="FunCoup" id="C5DNN9">
    <property type="interactions" value="104"/>
</dbReference>
<reference evidence="8 9" key="1">
    <citation type="journal article" date="2009" name="Genome Res.">
        <title>Comparative genomics of protoploid Saccharomycetaceae.</title>
        <authorList>
            <consortium name="The Genolevures Consortium"/>
            <person name="Souciet J.-L."/>
            <person name="Dujon B."/>
            <person name="Gaillardin C."/>
            <person name="Johnston M."/>
            <person name="Baret P.V."/>
            <person name="Cliften P."/>
            <person name="Sherman D.J."/>
            <person name="Weissenbach J."/>
            <person name="Westhof E."/>
            <person name="Wincker P."/>
            <person name="Jubin C."/>
            <person name="Poulain J."/>
            <person name="Barbe V."/>
            <person name="Segurens B."/>
            <person name="Artiguenave F."/>
            <person name="Anthouard V."/>
            <person name="Vacherie B."/>
            <person name="Val M.-E."/>
            <person name="Fulton R.S."/>
            <person name="Minx P."/>
            <person name="Wilson R."/>
            <person name="Durrens P."/>
            <person name="Jean G."/>
            <person name="Marck C."/>
            <person name="Martin T."/>
            <person name="Nikolski M."/>
            <person name="Rolland T."/>
            <person name="Seret M.-L."/>
            <person name="Casaregola S."/>
            <person name="Despons L."/>
            <person name="Fairhead C."/>
            <person name="Fischer G."/>
            <person name="Lafontaine I."/>
            <person name="Leh V."/>
            <person name="Lemaire M."/>
            <person name="de Montigny J."/>
            <person name="Neuveglise C."/>
            <person name="Thierry A."/>
            <person name="Blanc-Lenfle I."/>
            <person name="Bleykasten C."/>
            <person name="Diffels J."/>
            <person name="Fritsch E."/>
            <person name="Frangeul L."/>
            <person name="Goeffon A."/>
            <person name="Jauniaux N."/>
            <person name="Kachouri-Lafond R."/>
            <person name="Payen C."/>
            <person name="Potier S."/>
            <person name="Pribylova L."/>
            <person name="Ozanne C."/>
            <person name="Richard G.-F."/>
            <person name="Sacerdot C."/>
            <person name="Straub M.-L."/>
            <person name="Talla E."/>
        </authorList>
    </citation>
    <scope>NUCLEOTIDE SEQUENCE [LARGE SCALE GENOMIC DNA]</scope>
    <source>
        <strain evidence="9">ATCC 56472 / CBS 6340 / NRRL Y-8284</strain>
    </source>
</reference>
<dbReference type="EMBL" id="CU928171">
    <property type="protein sequence ID" value="CAR25400.1"/>
    <property type="molecule type" value="Genomic_DNA"/>
</dbReference>
<feature type="compositionally biased region" description="Basic and acidic residues" evidence="6">
    <location>
        <begin position="43"/>
        <end position="66"/>
    </location>
</feature>
<evidence type="ECO:0000256" key="6">
    <source>
        <dbReference type="SAM" id="MobiDB-lite"/>
    </source>
</evidence>
<gene>
    <name evidence="8" type="ordered locus">KLTH0G18656g</name>
</gene>
<dbReference type="GeneID" id="8294132"/>
<dbReference type="InterPro" id="IPR029058">
    <property type="entry name" value="AB_hydrolase_fold"/>
</dbReference>
<feature type="region of interest" description="Disordered" evidence="6">
    <location>
        <begin position="184"/>
        <end position="211"/>
    </location>
</feature>
<feature type="region of interest" description="Disordered" evidence="6">
    <location>
        <begin position="324"/>
        <end position="350"/>
    </location>
</feature>
<keyword evidence="5 7" id="KW-0472">Membrane</keyword>
<dbReference type="KEGG" id="lth:KLTH0G18656g"/>
<feature type="transmembrane region" description="Helical" evidence="7">
    <location>
        <begin position="446"/>
        <end position="477"/>
    </location>
</feature>
<feature type="compositionally biased region" description="Acidic residues" evidence="6">
    <location>
        <begin position="197"/>
        <end position="207"/>
    </location>
</feature>
<dbReference type="eggNOG" id="KOG2385">
    <property type="taxonomic scope" value="Eukaryota"/>
</dbReference>
<keyword evidence="4 7" id="KW-1133">Transmembrane helix</keyword>
<feature type="region of interest" description="Disordered" evidence="6">
    <location>
        <begin position="891"/>
        <end position="923"/>
    </location>
</feature>
<comment type="similarity">
    <text evidence="2">Belongs to the TMCO4 family.</text>
</comment>
<keyword evidence="9" id="KW-1185">Reference proteome</keyword>
<evidence type="ECO:0000256" key="7">
    <source>
        <dbReference type="SAM" id="Phobius"/>
    </source>
</evidence>
<feature type="compositionally biased region" description="Basic and acidic residues" evidence="6">
    <location>
        <begin position="17"/>
        <end position="33"/>
    </location>
</feature>
<name>C5DNN9_LACTC</name>
<dbReference type="Proteomes" id="UP000002036">
    <property type="component" value="Chromosome G"/>
</dbReference>
<dbReference type="PANTHER" id="PTHR17920">
    <property type="entry name" value="TRANSMEMBRANE AND COILED-COIL DOMAIN-CONTAINING PROTEIN 4 TMCO4"/>
    <property type="match status" value="1"/>
</dbReference>
<evidence type="ECO:0000256" key="3">
    <source>
        <dbReference type="ARBA" id="ARBA00022692"/>
    </source>
</evidence>
<evidence type="ECO:0000256" key="1">
    <source>
        <dbReference type="ARBA" id="ARBA00004141"/>
    </source>
</evidence>
<evidence type="ECO:0000256" key="2">
    <source>
        <dbReference type="ARBA" id="ARBA00009824"/>
    </source>
</evidence>
<dbReference type="RefSeq" id="XP_002555837.1">
    <property type="nucleotide sequence ID" value="XM_002555791.1"/>
</dbReference>
<evidence type="ECO:0000256" key="4">
    <source>
        <dbReference type="ARBA" id="ARBA00022989"/>
    </source>
</evidence>
<keyword evidence="3 7" id="KW-0812">Transmembrane</keyword>
<dbReference type="InterPro" id="IPR007941">
    <property type="entry name" value="DUF726"/>
</dbReference>